<dbReference type="OrthoDB" id="7249367at2759"/>
<keyword evidence="2" id="KW-1185">Reference proteome</keyword>
<reference evidence="3" key="2">
    <citation type="submission" date="2025-04" db="UniProtKB">
        <authorList>
            <consortium name="RefSeq"/>
        </authorList>
    </citation>
    <scope>IDENTIFICATION</scope>
    <source>
        <strain evidence="3">DH4</strain>
        <tissue evidence="3">Whole body</tissue>
    </source>
</reference>
<gene>
    <name evidence="1" type="primary">100577661</name>
    <name evidence="3" type="synonym">LOC100577661</name>
</gene>
<evidence type="ECO:0000313" key="3">
    <source>
        <dbReference type="RefSeq" id="XP_003251281.1"/>
    </source>
</evidence>
<dbReference type="PANTHER" id="PTHR13333">
    <property type="entry name" value="M-AAA PROTEASE-INTERACTING PROTEIN 1, MITOCHONDRIAL"/>
    <property type="match status" value="1"/>
</dbReference>
<dbReference type="GO" id="GO:0043022">
    <property type="term" value="F:ribosome binding"/>
    <property type="evidence" value="ECO:0007669"/>
    <property type="project" value="TreeGrafter"/>
</dbReference>
<accession>A0A7M7GBB9</accession>
<protein>
    <submittedName>
        <fullName evidence="3">Uncharacterized protein LOC100577661</fullName>
    </submittedName>
</protein>
<dbReference type="EnsemblMetazoa" id="XM_003251233">
    <property type="protein sequence ID" value="XP_003251281"/>
    <property type="gene ID" value="LOC100577661"/>
</dbReference>
<dbReference type="InterPro" id="IPR032710">
    <property type="entry name" value="NTF2-like_dom_sf"/>
</dbReference>
<dbReference type="SUPFAM" id="SSF54427">
    <property type="entry name" value="NTF2-like"/>
    <property type="match status" value="1"/>
</dbReference>
<evidence type="ECO:0000313" key="1">
    <source>
        <dbReference type="EnsemblMetazoa" id="XP_003251281"/>
    </source>
</evidence>
<dbReference type="RefSeq" id="XP_003251281.1">
    <property type="nucleotide sequence ID" value="XM_003251233.3"/>
</dbReference>
<name>A0A7M7GBB9_APIME</name>
<dbReference type="PANTHER" id="PTHR13333:SF5">
    <property type="entry name" value="M-AAA PROTEASE-INTERACTING PROTEIN 1, MITOCHONDRIAL"/>
    <property type="match status" value="1"/>
</dbReference>
<dbReference type="GO" id="GO:0032979">
    <property type="term" value="P:protein insertion into mitochondrial inner membrane from matrix"/>
    <property type="evidence" value="ECO:0007669"/>
    <property type="project" value="TreeGrafter"/>
</dbReference>
<dbReference type="GO" id="GO:0005743">
    <property type="term" value="C:mitochondrial inner membrane"/>
    <property type="evidence" value="ECO:0007669"/>
    <property type="project" value="TreeGrafter"/>
</dbReference>
<reference evidence="1" key="1">
    <citation type="submission" date="2021-01" db="UniProtKB">
        <authorList>
            <consortium name="EnsemblMetazoa"/>
        </authorList>
    </citation>
    <scope>IDENTIFICATION</scope>
    <source>
        <strain evidence="1">DH4</strain>
    </source>
</reference>
<dbReference type="OMA" id="VGSEWIV"/>
<accession>A0A8B6XWJ8</accession>
<dbReference type="AlphaFoldDB" id="A0A7M7GBB9"/>
<dbReference type="KEGG" id="ame:100577661"/>
<proteinExistence type="predicted"/>
<evidence type="ECO:0000313" key="2">
    <source>
        <dbReference type="Proteomes" id="UP000005203"/>
    </source>
</evidence>
<organism evidence="1">
    <name type="scientific">Apis mellifera</name>
    <name type="common">Honeybee</name>
    <dbReference type="NCBI Taxonomy" id="7460"/>
    <lineage>
        <taxon>Eukaryota</taxon>
        <taxon>Metazoa</taxon>
        <taxon>Ecdysozoa</taxon>
        <taxon>Arthropoda</taxon>
        <taxon>Hexapoda</taxon>
        <taxon>Insecta</taxon>
        <taxon>Pterygota</taxon>
        <taxon>Neoptera</taxon>
        <taxon>Endopterygota</taxon>
        <taxon>Hymenoptera</taxon>
        <taxon>Apocrita</taxon>
        <taxon>Aculeata</taxon>
        <taxon>Apoidea</taxon>
        <taxon>Anthophila</taxon>
        <taxon>Apidae</taxon>
        <taxon>Apis</taxon>
    </lineage>
</organism>
<dbReference type="GeneID" id="100577661"/>
<dbReference type="Proteomes" id="UP000005203">
    <property type="component" value="Linkage group LG2"/>
</dbReference>
<sequence length="229" mass="27010">MLFQLRKCIYTQMRQFVTFHMPNRSQVKIKTIYYWTESKYTNLMNPNFSIHRSMCTSQNEDIRLPPLMWKQREDGKNGGFSILRMLQTYYLLRSIDKDFRIIEFVQGVRQAIEVISDALTTQRYEVLNGIVTENAITILKYNVKNLTQSQRDLISIEGASILLVPELIKIRVFEDKTMVEIGLNGLYLKSLEISEYYLLSFNYIFQRIYTNNEGGTWMAKLVNHTTDII</sequence>
<dbReference type="Gene3D" id="3.10.450.240">
    <property type="match status" value="1"/>
</dbReference>